<keyword evidence="3" id="KW-1185">Reference proteome</keyword>
<dbReference type="EMBL" id="BPLR01001178">
    <property type="protein sequence ID" value="GIZ00594.1"/>
    <property type="molecule type" value="Genomic_DNA"/>
</dbReference>
<dbReference type="AlphaFoldDB" id="A0AAV4Y371"/>
<evidence type="ECO:0000313" key="2">
    <source>
        <dbReference type="EMBL" id="GIZ00594.1"/>
    </source>
</evidence>
<feature type="region of interest" description="Disordered" evidence="1">
    <location>
        <begin position="1"/>
        <end position="50"/>
    </location>
</feature>
<reference evidence="2 3" key="1">
    <citation type="submission" date="2021-06" db="EMBL/GenBank/DDBJ databases">
        <title>Caerostris extrusa draft genome.</title>
        <authorList>
            <person name="Kono N."/>
            <person name="Arakawa K."/>
        </authorList>
    </citation>
    <scope>NUCLEOTIDE SEQUENCE [LARGE SCALE GENOMIC DNA]</scope>
</reference>
<dbReference type="Proteomes" id="UP001054945">
    <property type="component" value="Unassembled WGS sequence"/>
</dbReference>
<protein>
    <submittedName>
        <fullName evidence="2">Uncharacterized protein</fullName>
    </submittedName>
</protein>
<feature type="compositionally biased region" description="Polar residues" evidence="1">
    <location>
        <begin position="21"/>
        <end position="50"/>
    </location>
</feature>
<feature type="compositionally biased region" description="Basic and acidic residues" evidence="1">
    <location>
        <begin position="1"/>
        <end position="12"/>
    </location>
</feature>
<proteinExistence type="predicted"/>
<evidence type="ECO:0000256" key="1">
    <source>
        <dbReference type="SAM" id="MobiDB-lite"/>
    </source>
</evidence>
<evidence type="ECO:0000313" key="3">
    <source>
        <dbReference type="Proteomes" id="UP001054945"/>
    </source>
</evidence>
<name>A0AAV4Y371_CAEEX</name>
<organism evidence="2 3">
    <name type="scientific">Caerostris extrusa</name>
    <name type="common">Bark spider</name>
    <name type="synonym">Caerostris bankana</name>
    <dbReference type="NCBI Taxonomy" id="172846"/>
    <lineage>
        <taxon>Eukaryota</taxon>
        <taxon>Metazoa</taxon>
        <taxon>Ecdysozoa</taxon>
        <taxon>Arthropoda</taxon>
        <taxon>Chelicerata</taxon>
        <taxon>Arachnida</taxon>
        <taxon>Araneae</taxon>
        <taxon>Araneomorphae</taxon>
        <taxon>Entelegynae</taxon>
        <taxon>Araneoidea</taxon>
        <taxon>Araneidae</taxon>
        <taxon>Caerostris</taxon>
    </lineage>
</organism>
<accession>A0AAV4Y371</accession>
<comment type="caution">
    <text evidence="2">The sequence shown here is derived from an EMBL/GenBank/DDBJ whole genome shotgun (WGS) entry which is preliminary data.</text>
</comment>
<sequence>MNEIRSLEKKELNSPSPPRNKYSTAVSSHISISTPSTEQQNRISDESFNASYSAREKRKINQRGKFFHGNRTGVINGHCHVTRVCSVRECALKCVFFDDSIKPFNALHYDSVKEL</sequence>
<gene>
    <name evidence="2" type="ORF">CEXT_694371</name>
</gene>